<name>A0A9D4TBY7_RHISA</name>
<proteinExistence type="predicted"/>
<dbReference type="EMBL" id="JABSTV010001245">
    <property type="protein sequence ID" value="KAH7984601.1"/>
    <property type="molecule type" value="Genomic_DNA"/>
</dbReference>
<organism evidence="1 2">
    <name type="scientific">Rhipicephalus sanguineus</name>
    <name type="common">Brown dog tick</name>
    <name type="synonym">Ixodes sanguineus</name>
    <dbReference type="NCBI Taxonomy" id="34632"/>
    <lineage>
        <taxon>Eukaryota</taxon>
        <taxon>Metazoa</taxon>
        <taxon>Ecdysozoa</taxon>
        <taxon>Arthropoda</taxon>
        <taxon>Chelicerata</taxon>
        <taxon>Arachnida</taxon>
        <taxon>Acari</taxon>
        <taxon>Parasitiformes</taxon>
        <taxon>Ixodida</taxon>
        <taxon>Ixodoidea</taxon>
        <taxon>Ixodidae</taxon>
        <taxon>Rhipicephalinae</taxon>
        <taxon>Rhipicephalus</taxon>
        <taxon>Rhipicephalus</taxon>
    </lineage>
</organism>
<gene>
    <name evidence="1" type="ORF">HPB52_023075</name>
</gene>
<dbReference type="AlphaFoldDB" id="A0A9D4TBY7"/>
<dbReference type="VEuPathDB" id="VectorBase:RSAN_047461"/>
<reference evidence="1" key="2">
    <citation type="submission" date="2021-09" db="EMBL/GenBank/DDBJ databases">
        <authorList>
            <person name="Jia N."/>
            <person name="Wang J."/>
            <person name="Shi W."/>
            <person name="Du L."/>
            <person name="Sun Y."/>
            <person name="Zhan W."/>
            <person name="Jiang J."/>
            <person name="Wang Q."/>
            <person name="Zhang B."/>
            <person name="Ji P."/>
            <person name="Sakyi L.B."/>
            <person name="Cui X."/>
            <person name="Yuan T."/>
            <person name="Jiang B."/>
            <person name="Yang W."/>
            <person name="Lam T.T.-Y."/>
            <person name="Chang Q."/>
            <person name="Ding S."/>
            <person name="Wang X."/>
            <person name="Zhu J."/>
            <person name="Ruan X."/>
            <person name="Zhao L."/>
            <person name="Wei J."/>
            <person name="Que T."/>
            <person name="Du C."/>
            <person name="Cheng J."/>
            <person name="Dai P."/>
            <person name="Han X."/>
            <person name="Huang E."/>
            <person name="Gao Y."/>
            <person name="Liu J."/>
            <person name="Shao H."/>
            <person name="Ye R."/>
            <person name="Li L."/>
            <person name="Wei W."/>
            <person name="Wang X."/>
            <person name="Wang C."/>
            <person name="Huo Q."/>
            <person name="Li W."/>
            <person name="Guo W."/>
            <person name="Chen H."/>
            <person name="Chen S."/>
            <person name="Zhou L."/>
            <person name="Zhou L."/>
            <person name="Ni X."/>
            <person name="Tian J."/>
            <person name="Zhou Y."/>
            <person name="Sheng Y."/>
            <person name="Liu T."/>
            <person name="Pan Y."/>
            <person name="Xia L."/>
            <person name="Li J."/>
            <person name="Zhao F."/>
            <person name="Cao W."/>
        </authorList>
    </citation>
    <scope>NUCLEOTIDE SEQUENCE</scope>
    <source>
        <strain evidence="1">Rsan-2018</strain>
        <tissue evidence="1">Larvae</tissue>
    </source>
</reference>
<reference evidence="1" key="1">
    <citation type="journal article" date="2020" name="Cell">
        <title>Large-Scale Comparative Analyses of Tick Genomes Elucidate Their Genetic Diversity and Vector Capacities.</title>
        <authorList>
            <consortium name="Tick Genome and Microbiome Consortium (TIGMIC)"/>
            <person name="Jia N."/>
            <person name="Wang J."/>
            <person name="Shi W."/>
            <person name="Du L."/>
            <person name="Sun Y."/>
            <person name="Zhan W."/>
            <person name="Jiang J.F."/>
            <person name="Wang Q."/>
            <person name="Zhang B."/>
            <person name="Ji P."/>
            <person name="Bell-Sakyi L."/>
            <person name="Cui X.M."/>
            <person name="Yuan T.T."/>
            <person name="Jiang B.G."/>
            <person name="Yang W.F."/>
            <person name="Lam T.T."/>
            <person name="Chang Q.C."/>
            <person name="Ding S.J."/>
            <person name="Wang X.J."/>
            <person name="Zhu J.G."/>
            <person name="Ruan X.D."/>
            <person name="Zhao L."/>
            <person name="Wei J.T."/>
            <person name="Ye R.Z."/>
            <person name="Que T.C."/>
            <person name="Du C.H."/>
            <person name="Zhou Y.H."/>
            <person name="Cheng J.X."/>
            <person name="Dai P.F."/>
            <person name="Guo W.B."/>
            <person name="Han X.H."/>
            <person name="Huang E.J."/>
            <person name="Li L.F."/>
            <person name="Wei W."/>
            <person name="Gao Y.C."/>
            <person name="Liu J.Z."/>
            <person name="Shao H.Z."/>
            <person name="Wang X."/>
            <person name="Wang C.C."/>
            <person name="Yang T.C."/>
            <person name="Huo Q.B."/>
            <person name="Li W."/>
            <person name="Chen H.Y."/>
            <person name="Chen S.E."/>
            <person name="Zhou L.G."/>
            <person name="Ni X.B."/>
            <person name="Tian J.H."/>
            <person name="Sheng Y."/>
            <person name="Liu T."/>
            <person name="Pan Y.S."/>
            <person name="Xia L.Y."/>
            <person name="Li J."/>
            <person name="Zhao F."/>
            <person name="Cao W.C."/>
        </authorList>
    </citation>
    <scope>NUCLEOTIDE SEQUENCE</scope>
    <source>
        <strain evidence="1">Rsan-2018</strain>
    </source>
</reference>
<dbReference type="Proteomes" id="UP000821837">
    <property type="component" value="Chromosome 1"/>
</dbReference>
<protein>
    <submittedName>
        <fullName evidence="1">Uncharacterized protein</fullName>
    </submittedName>
</protein>
<evidence type="ECO:0000313" key="1">
    <source>
        <dbReference type="EMBL" id="KAH7984601.1"/>
    </source>
</evidence>
<comment type="caution">
    <text evidence="1">The sequence shown here is derived from an EMBL/GenBank/DDBJ whole genome shotgun (WGS) entry which is preliminary data.</text>
</comment>
<evidence type="ECO:0000313" key="2">
    <source>
        <dbReference type="Proteomes" id="UP000821837"/>
    </source>
</evidence>
<accession>A0A9D4TBY7</accession>
<sequence length="98" mass="10847">MGEQEDRLQEAVNIIERYLKTCGLQCAPEKSELLVLGARNPGRPQSYDAPDPQGFLQGIEIPQVDSLRVLELHIHKDGSSSATLSRLQNTVAQLTHLI</sequence>
<keyword evidence="2" id="KW-1185">Reference proteome</keyword>